<reference evidence="7 8" key="1">
    <citation type="submission" date="2017-11" db="EMBL/GenBank/DDBJ databases">
        <title>Draft Genome Sequence of Sporolactobacillus inulinus NBRC 111894 Isolated from Koso, a Japanese Sugar-Vegetable Fermented Beverage.</title>
        <authorList>
            <person name="Chiou T.Y."/>
            <person name="Oshima K."/>
            <person name="Suda W."/>
            <person name="Hattori M."/>
            <person name="Takahashi T."/>
        </authorList>
    </citation>
    <scope>NUCLEOTIDE SEQUENCE [LARGE SCALE GENOMIC DNA]</scope>
    <source>
        <strain evidence="7 8">NBRC111894</strain>
    </source>
</reference>
<dbReference type="InterPro" id="IPR002797">
    <property type="entry name" value="Polysacc_synth"/>
</dbReference>
<keyword evidence="5 6" id="KW-0472">Membrane</keyword>
<evidence type="ECO:0000256" key="1">
    <source>
        <dbReference type="ARBA" id="ARBA00004651"/>
    </source>
</evidence>
<evidence type="ECO:0000256" key="4">
    <source>
        <dbReference type="ARBA" id="ARBA00022989"/>
    </source>
</evidence>
<feature type="transmembrane region" description="Helical" evidence="6">
    <location>
        <begin position="325"/>
        <end position="347"/>
    </location>
</feature>
<feature type="transmembrane region" description="Helical" evidence="6">
    <location>
        <begin position="171"/>
        <end position="193"/>
    </location>
</feature>
<dbReference type="RefSeq" id="WP_262392579.1">
    <property type="nucleotide sequence ID" value="NZ_BEXB01000012.1"/>
</dbReference>
<evidence type="ECO:0000256" key="6">
    <source>
        <dbReference type="SAM" id="Phobius"/>
    </source>
</evidence>
<dbReference type="EMBL" id="BEXB01000012">
    <property type="protein sequence ID" value="GAY76231.1"/>
    <property type="molecule type" value="Genomic_DNA"/>
</dbReference>
<evidence type="ECO:0000256" key="2">
    <source>
        <dbReference type="ARBA" id="ARBA00022475"/>
    </source>
</evidence>
<accession>A0A4Y1ZBD3</accession>
<dbReference type="InterPro" id="IPR050833">
    <property type="entry name" value="Poly_Biosynth_Transport"/>
</dbReference>
<evidence type="ECO:0000256" key="5">
    <source>
        <dbReference type="ARBA" id="ARBA00023136"/>
    </source>
</evidence>
<evidence type="ECO:0000313" key="7">
    <source>
        <dbReference type="EMBL" id="GAY76231.1"/>
    </source>
</evidence>
<feature type="transmembrane region" description="Helical" evidence="6">
    <location>
        <begin position="295"/>
        <end position="319"/>
    </location>
</feature>
<feature type="transmembrane region" description="Helical" evidence="6">
    <location>
        <begin position="118"/>
        <end position="138"/>
    </location>
</feature>
<name>A0A4Y1ZBD3_9BACL</name>
<evidence type="ECO:0000256" key="3">
    <source>
        <dbReference type="ARBA" id="ARBA00022692"/>
    </source>
</evidence>
<feature type="transmembrane region" description="Helical" evidence="6">
    <location>
        <begin position="145"/>
        <end position="165"/>
    </location>
</feature>
<feature type="transmembrane region" description="Helical" evidence="6">
    <location>
        <begin position="216"/>
        <end position="240"/>
    </location>
</feature>
<comment type="subcellular location">
    <subcellularLocation>
        <location evidence="1">Cell membrane</location>
        <topology evidence="1">Multi-pass membrane protein</topology>
    </subcellularLocation>
</comment>
<feature type="transmembrane region" description="Helical" evidence="6">
    <location>
        <begin position="12"/>
        <end position="33"/>
    </location>
</feature>
<organism evidence="7 8">
    <name type="scientific">Sporolactobacillus inulinus</name>
    <dbReference type="NCBI Taxonomy" id="2078"/>
    <lineage>
        <taxon>Bacteria</taxon>
        <taxon>Bacillati</taxon>
        <taxon>Bacillota</taxon>
        <taxon>Bacilli</taxon>
        <taxon>Bacillales</taxon>
        <taxon>Sporolactobacillaceae</taxon>
        <taxon>Sporolactobacillus</taxon>
    </lineage>
</organism>
<gene>
    <name evidence="7" type="ORF">NBRC111894_1785</name>
</gene>
<keyword evidence="4 6" id="KW-1133">Transmembrane helix</keyword>
<feature type="transmembrane region" description="Helical" evidence="6">
    <location>
        <begin position="39"/>
        <end position="62"/>
    </location>
</feature>
<evidence type="ECO:0000313" key="8">
    <source>
        <dbReference type="Proteomes" id="UP000319716"/>
    </source>
</evidence>
<dbReference type="GO" id="GO:0005886">
    <property type="term" value="C:plasma membrane"/>
    <property type="evidence" value="ECO:0007669"/>
    <property type="project" value="UniProtKB-SubCell"/>
</dbReference>
<feature type="transmembrane region" description="Helical" evidence="6">
    <location>
        <begin position="255"/>
        <end position="274"/>
    </location>
</feature>
<proteinExistence type="predicted"/>
<dbReference type="Pfam" id="PF01943">
    <property type="entry name" value="Polysacc_synt"/>
    <property type="match status" value="1"/>
</dbReference>
<feature type="transmembrane region" description="Helical" evidence="6">
    <location>
        <begin position="83"/>
        <end position="106"/>
    </location>
</feature>
<dbReference type="AlphaFoldDB" id="A0A4Y1ZBD3"/>
<sequence length="351" mass="40212">MDVVKRLFNNFLPLLILRGFEYILPLMTVPYLVRILGKSGYGSMALSMSLATFFTVFTNYGFEFTATRKISINKNSVNTVSRYYSVVLTARLMLLFVSFILMNILVFSLKSFSVEWELYYIAFIYVIGYALFPVWFFQGMERTKYISIVTIVPRAIFAGLIFVCIKGVDDLFLSVLLQSAPLLLSGIMSVYIVRTKFHIKYQIPTMSEIKECLKDGFGIFLSSFMTYVLASSGTLVLGMFANRGIVGVYSAIEKITKAIIGMFSPFFQAIFPYISEKFNENYQAGIKFLKKTSKYVIVFSIIVMFIMIGLSSKILVLLYGKSYDQYSLCLQLFFYLGFYFQLSIILLEYNI</sequence>
<dbReference type="PANTHER" id="PTHR30250:SF11">
    <property type="entry name" value="O-ANTIGEN TRANSPORTER-RELATED"/>
    <property type="match status" value="1"/>
</dbReference>
<dbReference type="Proteomes" id="UP000319716">
    <property type="component" value="Unassembled WGS sequence"/>
</dbReference>
<dbReference type="PANTHER" id="PTHR30250">
    <property type="entry name" value="PST FAMILY PREDICTED COLANIC ACID TRANSPORTER"/>
    <property type="match status" value="1"/>
</dbReference>
<keyword evidence="2" id="KW-1003">Cell membrane</keyword>
<keyword evidence="3 6" id="KW-0812">Transmembrane</keyword>
<comment type="caution">
    <text evidence="7">The sequence shown here is derived from an EMBL/GenBank/DDBJ whole genome shotgun (WGS) entry which is preliminary data.</text>
</comment>
<protein>
    <submittedName>
        <fullName evidence="7">Membrane protein</fullName>
    </submittedName>
</protein>